<keyword evidence="2 5" id="KW-0812">Transmembrane</keyword>
<evidence type="ECO:0000256" key="2">
    <source>
        <dbReference type="ARBA" id="ARBA00022692"/>
    </source>
</evidence>
<proteinExistence type="predicted"/>
<feature type="domain" description="Late embryogenesis abundant protein LEA-2 subgroup" evidence="6">
    <location>
        <begin position="75"/>
        <end position="178"/>
    </location>
</feature>
<dbReference type="Pfam" id="PF03168">
    <property type="entry name" value="LEA_2"/>
    <property type="match status" value="1"/>
</dbReference>
<accession>A0A660KTS9</accession>
<dbReference type="AlphaFoldDB" id="A0A660KTS9"/>
<feature type="transmembrane region" description="Helical" evidence="5">
    <location>
        <begin position="18"/>
        <end position="41"/>
    </location>
</feature>
<reference evidence="7 8" key="1">
    <citation type="submission" date="2019-06" db="EMBL/GenBank/DDBJ databases">
        <title>A chromosomal-level reference genome of Carpinus fangiana (Coryloideae, Betulaceae).</title>
        <authorList>
            <person name="Yang X."/>
            <person name="Wang Z."/>
            <person name="Zhang L."/>
            <person name="Hao G."/>
            <person name="Liu J."/>
            <person name="Yang Y."/>
        </authorList>
    </citation>
    <scope>NUCLEOTIDE SEQUENCE [LARGE SCALE GENOMIC DNA]</scope>
    <source>
        <strain evidence="7">Cfa_2016G</strain>
        <tissue evidence="7">Leaf</tissue>
    </source>
</reference>
<dbReference type="Proteomes" id="UP000327013">
    <property type="component" value="Chromosome 4"/>
</dbReference>
<evidence type="ECO:0000256" key="3">
    <source>
        <dbReference type="ARBA" id="ARBA00022989"/>
    </source>
</evidence>
<dbReference type="InterPro" id="IPR044839">
    <property type="entry name" value="NDR1-like"/>
</dbReference>
<protein>
    <recommendedName>
        <fullName evidence="6">Late embryogenesis abundant protein LEA-2 subgroup domain-containing protein</fullName>
    </recommendedName>
</protein>
<dbReference type="GO" id="GO:0098542">
    <property type="term" value="P:defense response to other organism"/>
    <property type="evidence" value="ECO:0007669"/>
    <property type="project" value="InterPro"/>
</dbReference>
<dbReference type="OrthoDB" id="1426517at2759"/>
<evidence type="ECO:0000256" key="4">
    <source>
        <dbReference type="ARBA" id="ARBA00023136"/>
    </source>
</evidence>
<keyword evidence="8" id="KW-1185">Reference proteome</keyword>
<dbReference type="PANTHER" id="PTHR31415">
    <property type="entry name" value="OS05G0367900 PROTEIN"/>
    <property type="match status" value="1"/>
</dbReference>
<organism evidence="7 8">
    <name type="scientific">Carpinus fangiana</name>
    <dbReference type="NCBI Taxonomy" id="176857"/>
    <lineage>
        <taxon>Eukaryota</taxon>
        <taxon>Viridiplantae</taxon>
        <taxon>Streptophyta</taxon>
        <taxon>Embryophyta</taxon>
        <taxon>Tracheophyta</taxon>
        <taxon>Spermatophyta</taxon>
        <taxon>Magnoliopsida</taxon>
        <taxon>eudicotyledons</taxon>
        <taxon>Gunneridae</taxon>
        <taxon>Pentapetalae</taxon>
        <taxon>rosids</taxon>
        <taxon>fabids</taxon>
        <taxon>Fagales</taxon>
        <taxon>Betulaceae</taxon>
        <taxon>Carpinus</taxon>
    </lineage>
</organism>
<evidence type="ECO:0000313" key="7">
    <source>
        <dbReference type="EMBL" id="KAE8037356.1"/>
    </source>
</evidence>
<evidence type="ECO:0000256" key="5">
    <source>
        <dbReference type="SAM" id="Phobius"/>
    </source>
</evidence>
<sequence>MTAKHCAHKCHDHHRRRLIFYCIAAFILLVLFVIFLVWVILRPTKPQFVLRDATVYSFNVSASPPFTLSTSLQITISAKNRMNRVGIYYQKLDVYASYRGQQVTLPTMLPPTFQGHNDYTVWSPFMYGNSVPVWPGLMEALQQDQNVGAVLLNIKIDGRLKWKVGTWFSSKYHLNVNCPAYIKFGGANTGIPFGPVMKFTLAQDCHVDV</sequence>
<evidence type="ECO:0000313" key="8">
    <source>
        <dbReference type="Proteomes" id="UP000327013"/>
    </source>
</evidence>
<comment type="subcellular location">
    <subcellularLocation>
        <location evidence="1">Membrane</location>
        <topology evidence="1">Single-pass membrane protein</topology>
    </subcellularLocation>
</comment>
<keyword evidence="4 5" id="KW-0472">Membrane</keyword>
<dbReference type="GO" id="GO:0009506">
    <property type="term" value="C:plasmodesma"/>
    <property type="evidence" value="ECO:0007669"/>
    <property type="project" value="TreeGrafter"/>
</dbReference>
<evidence type="ECO:0000259" key="6">
    <source>
        <dbReference type="Pfam" id="PF03168"/>
    </source>
</evidence>
<gene>
    <name evidence="7" type="ORF">FH972_009949</name>
</gene>
<dbReference type="GO" id="GO:0005886">
    <property type="term" value="C:plasma membrane"/>
    <property type="evidence" value="ECO:0007669"/>
    <property type="project" value="TreeGrafter"/>
</dbReference>
<dbReference type="InterPro" id="IPR004864">
    <property type="entry name" value="LEA_2"/>
</dbReference>
<evidence type="ECO:0000256" key="1">
    <source>
        <dbReference type="ARBA" id="ARBA00004167"/>
    </source>
</evidence>
<dbReference type="PANTHER" id="PTHR31415:SF166">
    <property type="entry name" value="LATE EMBRYOGENESIS ABUNDANT (LEA) HYDROXYPROLINE-RICH GLYCOPROTEIN FAMILY"/>
    <property type="match status" value="1"/>
</dbReference>
<dbReference type="EMBL" id="CM017324">
    <property type="protein sequence ID" value="KAE8037356.1"/>
    <property type="molecule type" value="Genomic_DNA"/>
</dbReference>
<name>A0A660KTS9_9ROSI</name>
<keyword evidence="3 5" id="KW-1133">Transmembrane helix</keyword>